<keyword evidence="11 15" id="KW-0234">DNA repair</keyword>
<dbReference type="PIRSF" id="PIRSF001604">
    <property type="entry name" value="LigA"/>
    <property type="match status" value="1"/>
</dbReference>
<dbReference type="SUPFAM" id="SSF52113">
    <property type="entry name" value="BRCT domain"/>
    <property type="match status" value="1"/>
</dbReference>
<keyword evidence="10 15" id="KW-0520">NAD</keyword>
<dbReference type="SMART" id="SM00532">
    <property type="entry name" value="LIGANc"/>
    <property type="match status" value="1"/>
</dbReference>
<keyword evidence="7 15" id="KW-0227">DNA damage</keyword>
<dbReference type="NCBIfam" id="TIGR00575">
    <property type="entry name" value="dnlj"/>
    <property type="match status" value="1"/>
</dbReference>
<comment type="similarity">
    <text evidence="14 15">Belongs to the NAD-dependent DNA ligase family. LigA subfamily.</text>
</comment>
<keyword evidence="8 15" id="KW-0862">Zinc</keyword>
<evidence type="ECO:0000256" key="15">
    <source>
        <dbReference type="HAMAP-Rule" id="MF_01588"/>
    </source>
</evidence>
<feature type="domain" description="BRCT" evidence="17">
    <location>
        <begin position="623"/>
        <end position="703"/>
    </location>
</feature>
<organism evidence="18 19">
    <name type="scientific">Paraburkholderia susongensis</name>
    <dbReference type="NCBI Taxonomy" id="1515439"/>
    <lineage>
        <taxon>Bacteria</taxon>
        <taxon>Pseudomonadati</taxon>
        <taxon>Pseudomonadota</taxon>
        <taxon>Betaproteobacteria</taxon>
        <taxon>Burkholderiales</taxon>
        <taxon>Burkholderiaceae</taxon>
        <taxon>Paraburkholderia</taxon>
    </lineage>
</organism>
<dbReference type="FunFam" id="3.30.470.30:FF:000001">
    <property type="entry name" value="DNA ligase"/>
    <property type="match status" value="1"/>
</dbReference>
<dbReference type="GO" id="GO:0003911">
    <property type="term" value="F:DNA ligase (NAD+) activity"/>
    <property type="evidence" value="ECO:0007669"/>
    <property type="project" value="UniProtKB-UniRule"/>
</dbReference>
<evidence type="ECO:0000256" key="2">
    <source>
        <dbReference type="ARBA" id="ARBA00012722"/>
    </source>
</evidence>
<dbReference type="Gene3D" id="3.40.50.10190">
    <property type="entry name" value="BRCT domain"/>
    <property type="match status" value="1"/>
</dbReference>
<dbReference type="PANTHER" id="PTHR23389:SF9">
    <property type="entry name" value="DNA LIGASE"/>
    <property type="match status" value="1"/>
</dbReference>
<feature type="binding site" evidence="15">
    <location>
        <position position="203"/>
    </location>
    <ligand>
        <name>NAD(+)</name>
        <dbReference type="ChEBI" id="CHEBI:57540"/>
    </ligand>
</feature>
<keyword evidence="12 15" id="KW-0464">Manganese</keyword>
<dbReference type="Gene3D" id="6.20.10.30">
    <property type="match status" value="1"/>
</dbReference>
<dbReference type="FunFam" id="1.10.287.610:FF:000002">
    <property type="entry name" value="DNA ligase"/>
    <property type="match status" value="1"/>
</dbReference>
<feature type="binding site" evidence="15">
    <location>
        <position position="320"/>
    </location>
    <ligand>
        <name>NAD(+)</name>
        <dbReference type="ChEBI" id="CHEBI:57540"/>
    </ligand>
</feature>
<dbReference type="Gene3D" id="2.40.50.140">
    <property type="entry name" value="Nucleic acid-binding proteins"/>
    <property type="match status" value="1"/>
</dbReference>
<dbReference type="EC" id="6.5.1.2" evidence="2 15"/>
<dbReference type="InterPro" id="IPR013840">
    <property type="entry name" value="DNAligase_N"/>
</dbReference>
<dbReference type="GO" id="GO:0006260">
    <property type="term" value="P:DNA replication"/>
    <property type="evidence" value="ECO:0007669"/>
    <property type="project" value="UniProtKB-KW"/>
</dbReference>
<dbReference type="GO" id="GO:0003677">
    <property type="term" value="F:DNA binding"/>
    <property type="evidence" value="ECO:0007669"/>
    <property type="project" value="InterPro"/>
</dbReference>
<dbReference type="SUPFAM" id="SSF47781">
    <property type="entry name" value="RuvA domain 2-like"/>
    <property type="match status" value="1"/>
</dbReference>
<evidence type="ECO:0000256" key="9">
    <source>
        <dbReference type="ARBA" id="ARBA00022842"/>
    </source>
</evidence>
<dbReference type="Pfam" id="PF01653">
    <property type="entry name" value="DNA_ligase_aden"/>
    <property type="match status" value="1"/>
</dbReference>
<dbReference type="CDD" id="cd17748">
    <property type="entry name" value="BRCT_DNA_ligase_like"/>
    <property type="match status" value="1"/>
</dbReference>
<evidence type="ECO:0000313" key="19">
    <source>
        <dbReference type="Proteomes" id="UP000193228"/>
    </source>
</evidence>
<dbReference type="InterPro" id="IPR036420">
    <property type="entry name" value="BRCT_dom_sf"/>
</dbReference>
<comment type="catalytic activity">
    <reaction evidence="13 15 16">
        <text>NAD(+) + (deoxyribonucleotide)n-3'-hydroxyl + 5'-phospho-(deoxyribonucleotide)m = (deoxyribonucleotide)n+m + AMP + beta-nicotinamide D-nucleotide.</text>
        <dbReference type="EC" id="6.5.1.2"/>
    </reaction>
</comment>
<feature type="active site" description="N6-AMP-lysine intermediate" evidence="15">
    <location>
        <position position="145"/>
    </location>
</feature>
<dbReference type="InterPro" id="IPR041663">
    <property type="entry name" value="DisA/LigA_HHH"/>
</dbReference>
<dbReference type="SMART" id="SM00292">
    <property type="entry name" value="BRCT"/>
    <property type="match status" value="1"/>
</dbReference>
<dbReference type="AlphaFoldDB" id="A0A1X7I1G5"/>
<dbReference type="CDD" id="cd00114">
    <property type="entry name" value="LIGANc"/>
    <property type="match status" value="1"/>
</dbReference>
<dbReference type="FunFam" id="1.10.150.20:FF:000006">
    <property type="entry name" value="DNA ligase"/>
    <property type="match status" value="1"/>
</dbReference>
<dbReference type="InterPro" id="IPR013839">
    <property type="entry name" value="DNAligase_adenylation"/>
</dbReference>
<dbReference type="STRING" id="1515439.SAMN06265784_101210"/>
<evidence type="ECO:0000256" key="4">
    <source>
        <dbReference type="ARBA" id="ARBA00022598"/>
    </source>
</evidence>
<dbReference type="InterPro" id="IPR001357">
    <property type="entry name" value="BRCT_dom"/>
</dbReference>
<sequence>MARPSVLPSATSAPAERAAWLRAELERANYAYYVLDQPDLPDAEYDKLFKELEHIEAEHPDLIVPDSPTQRVGGEVASGFEPVIHEQPMLSLNNGFADEDIVAFDKRVADALGKNASEPPVPAAPGSVAQLPVAQLPIEYAAELKFDGLAISLRYVDGVFVQASTRGDGTTGENVTENVRTIRSIPLRLKGKRVPHVLDVRGEVLMFKRDFERLNERQRAAEQREFANPRNAAAGSLRQLDSKITAQRPLSFFAYGIGVLEGMEMPATHSELLDWYKEMGLPVNGERAVVQGAEGLLGFFRAVGEKRDALPYDIDGVVYKVNRRDEQEALGFVSRAPRFALAHKFPAQEALTKLVAIDVQVGRTGAITPVARLEPVFVGGATVTNATLHNEDEVRRKDIRIGDTVIVRRAGDVIPEVVSALIERRPADAREFVMPTQCPVCGSRIERLPDEAIARCTGGLFCPAQRKQALWHFAQRRALDIDGLGEKIIDQLVEQNLVRTPADLFNLGFATLAELDRFAEKSAQNLLDSLEKAKHTTLARFIYALGIRHVGESTAKDLAKHFGSLDPIMDAPLEELLEVNDVGPVVAESIHQFFAEEHNRTVIEQLRAPGKVTWSEGPPAPRAPQGVLAGKTVVLTGTLPNLAREEAKEMLEAAGAKVAGSVSKKTSYVVAGADAGTKLAKAEELGIPVLDEEGMRKLLEGYS</sequence>
<dbReference type="FunFam" id="3.40.50.10190:FF:000054">
    <property type="entry name" value="DNA ligase"/>
    <property type="match status" value="1"/>
</dbReference>
<dbReference type="Pfam" id="PF12826">
    <property type="entry name" value="HHH_2"/>
    <property type="match status" value="1"/>
</dbReference>
<accession>A0A1X7I1G5</accession>
<dbReference type="SMART" id="SM00278">
    <property type="entry name" value="HhH1"/>
    <property type="match status" value="4"/>
</dbReference>
<feature type="binding site" evidence="15">
    <location>
        <begin position="42"/>
        <end position="46"/>
    </location>
    <ligand>
        <name>NAD(+)</name>
        <dbReference type="ChEBI" id="CHEBI:57540"/>
    </ligand>
</feature>
<dbReference type="InterPro" id="IPR003583">
    <property type="entry name" value="Hlx-hairpin-Hlx_DNA-bd_motif"/>
</dbReference>
<feature type="binding site" evidence="15">
    <location>
        <position position="143"/>
    </location>
    <ligand>
        <name>NAD(+)</name>
        <dbReference type="ChEBI" id="CHEBI:57540"/>
    </ligand>
</feature>
<proteinExistence type="inferred from homology"/>
<reference evidence="19" key="1">
    <citation type="submission" date="2017-04" db="EMBL/GenBank/DDBJ databases">
        <authorList>
            <person name="Varghese N."/>
            <person name="Submissions S."/>
        </authorList>
    </citation>
    <scope>NUCLEOTIDE SEQUENCE [LARGE SCALE GENOMIC DNA]</scope>
    <source>
        <strain evidence="19">LMG 29540</strain>
    </source>
</reference>
<feature type="binding site" evidence="15">
    <location>
        <position position="438"/>
    </location>
    <ligand>
        <name>Zn(2+)</name>
        <dbReference type="ChEBI" id="CHEBI:29105"/>
    </ligand>
</feature>
<comment type="function">
    <text evidence="1 15">DNA ligase that catalyzes the formation of phosphodiester linkages between 5'-phosphoryl and 3'-hydroxyl groups in double-stranded DNA using NAD as a coenzyme and as the energy source for the reaction. It is essential for DNA replication and repair of damaged DNA.</text>
</comment>
<dbReference type="InterPro" id="IPR004149">
    <property type="entry name" value="Znf_DNAligase_C4"/>
</dbReference>
<evidence type="ECO:0000256" key="13">
    <source>
        <dbReference type="ARBA" id="ARBA00034005"/>
    </source>
</evidence>
<dbReference type="Pfam" id="PF03120">
    <property type="entry name" value="OB_DNA_ligase"/>
    <property type="match status" value="1"/>
</dbReference>
<dbReference type="InterPro" id="IPR001679">
    <property type="entry name" value="DNA_ligase"/>
</dbReference>
<evidence type="ECO:0000256" key="5">
    <source>
        <dbReference type="ARBA" id="ARBA00022705"/>
    </source>
</evidence>
<evidence type="ECO:0000259" key="17">
    <source>
        <dbReference type="PROSITE" id="PS50172"/>
    </source>
</evidence>
<dbReference type="InterPro" id="IPR018239">
    <property type="entry name" value="DNA_ligase_AS"/>
</dbReference>
<dbReference type="EMBL" id="FXAT01000001">
    <property type="protein sequence ID" value="SMG07822.1"/>
    <property type="molecule type" value="Genomic_DNA"/>
</dbReference>
<evidence type="ECO:0000256" key="3">
    <source>
        <dbReference type="ARBA" id="ARBA00013308"/>
    </source>
</evidence>
<dbReference type="Gene3D" id="3.30.470.30">
    <property type="entry name" value="DNA ligase/mRNA capping enzyme"/>
    <property type="match status" value="1"/>
</dbReference>
<name>A0A1X7I1G5_9BURK</name>
<evidence type="ECO:0000256" key="10">
    <source>
        <dbReference type="ARBA" id="ARBA00023027"/>
    </source>
</evidence>
<dbReference type="FunFam" id="2.40.50.140:FF:000012">
    <property type="entry name" value="DNA ligase"/>
    <property type="match status" value="1"/>
</dbReference>
<dbReference type="Pfam" id="PF00533">
    <property type="entry name" value="BRCT"/>
    <property type="match status" value="1"/>
</dbReference>
<feature type="binding site" evidence="15">
    <location>
        <position position="166"/>
    </location>
    <ligand>
        <name>NAD(+)</name>
        <dbReference type="ChEBI" id="CHEBI:57540"/>
    </ligand>
</feature>
<dbReference type="PROSITE" id="PS50172">
    <property type="entry name" value="BRCT"/>
    <property type="match status" value="1"/>
</dbReference>
<dbReference type="PANTHER" id="PTHR23389">
    <property type="entry name" value="CHROMOSOME TRANSMISSION FIDELITY FACTOR 18"/>
    <property type="match status" value="1"/>
</dbReference>
<keyword evidence="19" id="KW-1185">Reference proteome</keyword>
<evidence type="ECO:0000256" key="1">
    <source>
        <dbReference type="ARBA" id="ARBA00004067"/>
    </source>
</evidence>
<keyword evidence="5 15" id="KW-0235">DNA replication</keyword>
<dbReference type="Pfam" id="PF14520">
    <property type="entry name" value="HHH_5"/>
    <property type="match status" value="1"/>
</dbReference>
<dbReference type="Proteomes" id="UP000193228">
    <property type="component" value="Unassembled WGS sequence"/>
</dbReference>
<dbReference type="SUPFAM" id="SSF56091">
    <property type="entry name" value="DNA ligase/mRNA capping enzyme, catalytic domain"/>
    <property type="match status" value="1"/>
</dbReference>
<dbReference type="FunFam" id="1.10.150.20:FF:000007">
    <property type="entry name" value="DNA ligase"/>
    <property type="match status" value="1"/>
</dbReference>
<evidence type="ECO:0000256" key="6">
    <source>
        <dbReference type="ARBA" id="ARBA00022723"/>
    </source>
</evidence>
<dbReference type="PROSITE" id="PS01055">
    <property type="entry name" value="DNA_LIGASE_N1"/>
    <property type="match status" value="1"/>
</dbReference>
<dbReference type="InterPro" id="IPR004150">
    <property type="entry name" value="NAD_DNA_ligase_OB"/>
</dbReference>
<evidence type="ECO:0000256" key="14">
    <source>
        <dbReference type="ARBA" id="ARBA00060881"/>
    </source>
</evidence>
<dbReference type="SUPFAM" id="SSF50249">
    <property type="entry name" value="Nucleic acid-binding proteins"/>
    <property type="match status" value="1"/>
</dbReference>
<dbReference type="InterPro" id="IPR033136">
    <property type="entry name" value="DNA_ligase_CS"/>
</dbReference>
<comment type="cofactor">
    <cofactor evidence="15">
        <name>Mg(2+)</name>
        <dbReference type="ChEBI" id="CHEBI:18420"/>
    </cofactor>
    <cofactor evidence="15">
        <name>Mn(2+)</name>
        <dbReference type="ChEBI" id="CHEBI:29035"/>
    </cofactor>
</comment>
<dbReference type="OrthoDB" id="9759736at2"/>
<gene>
    <name evidence="15" type="primary">ligA</name>
    <name evidence="18" type="ORF">SAMN06265784_101210</name>
</gene>
<evidence type="ECO:0000256" key="12">
    <source>
        <dbReference type="ARBA" id="ARBA00023211"/>
    </source>
</evidence>
<protein>
    <recommendedName>
        <fullName evidence="3 15">DNA ligase</fullName>
        <ecNumber evidence="2 15">6.5.1.2</ecNumber>
    </recommendedName>
    <alternativeName>
        <fullName evidence="15">Polydeoxyribonucleotide synthase [NAD(+)]</fullName>
    </alternativeName>
</protein>
<dbReference type="InterPro" id="IPR012340">
    <property type="entry name" value="NA-bd_OB-fold"/>
</dbReference>
<dbReference type="GO" id="GO:0006281">
    <property type="term" value="P:DNA repair"/>
    <property type="evidence" value="ECO:0007669"/>
    <property type="project" value="UniProtKB-KW"/>
</dbReference>
<evidence type="ECO:0000256" key="16">
    <source>
        <dbReference type="RuleBase" id="RU000618"/>
    </source>
</evidence>
<dbReference type="PROSITE" id="PS01056">
    <property type="entry name" value="DNA_LIGASE_N2"/>
    <property type="match status" value="1"/>
</dbReference>
<dbReference type="GO" id="GO:0046872">
    <property type="term" value="F:metal ion binding"/>
    <property type="evidence" value="ECO:0007669"/>
    <property type="project" value="UniProtKB-KW"/>
</dbReference>
<dbReference type="HAMAP" id="MF_01588">
    <property type="entry name" value="DNA_ligase_A"/>
    <property type="match status" value="1"/>
</dbReference>
<dbReference type="GO" id="GO:0005829">
    <property type="term" value="C:cytosol"/>
    <property type="evidence" value="ECO:0007669"/>
    <property type="project" value="TreeGrafter"/>
</dbReference>
<feature type="binding site" evidence="15">
    <location>
        <position position="441"/>
    </location>
    <ligand>
        <name>Zn(2+)</name>
        <dbReference type="ChEBI" id="CHEBI:29105"/>
    </ligand>
</feature>
<dbReference type="Pfam" id="PF03119">
    <property type="entry name" value="DNA_ligase_ZBD"/>
    <property type="match status" value="1"/>
</dbReference>
<evidence type="ECO:0000313" key="18">
    <source>
        <dbReference type="EMBL" id="SMG07822.1"/>
    </source>
</evidence>
<comment type="caution">
    <text evidence="15">Lacks conserved residue(s) required for the propagation of feature annotation.</text>
</comment>
<evidence type="ECO:0000256" key="11">
    <source>
        <dbReference type="ARBA" id="ARBA00023204"/>
    </source>
</evidence>
<feature type="binding site" evidence="15">
    <location>
        <begin position="91"/>
        <end position="92"/>
    </location>
    <ligand>
        <name>NAD(+)</name>
        <dbReference type="ChEBI" id="CHEBI:57540"/>
    </ligand>
</feature>
<feature type="binding site" evidence="15">
    <location>
        <position position="462"/>
    </location>
    <ligand>
        <name>Zn(2+)</name>
        <dbReference type="ChEBI" id="CHEBI:29105"/>
    </ligand>
</feature>
<evidence type="ECO:0000256" key="8">
    <source>
        <dbReference type="ARBA" id="ARBA00022833"/>
    </source>
</evidence>
<keyword evidence="6 15" id="KW-0479">Metal-binding</keyword>
<dbReference type="NCBIfam" id="NF005932">
    <property type="entry name" value="PRK07956.1"/>
    <property type="match status" value="1"/>
</dbReference>
<dbReference type="Gene3D" id="1.10.150.20">
    <property type="entry name" value="5' to 3' exonuclease, C-terminal subdomain"/>
    <property type="match status" value="2"/>
</dbReference>
<evidence type="ECO:0000256" key="7">
    <source>
        <dbReference type="ARBA" id="ARBA00022763"/>
    </source>
</evidence>
<dbReference type="RefSeq" id="WP_085480413.1">
    <property type="nucleotide sequence ID" value="NZ_FXAT01000001.1"/>
</dbReference>
<feature type="binding site" evidence="15">
    <location>
        <position position="344"/>
    </location>
    <ligand>
        <name>NAD(+)</name>
        <dbReference type="ChEBI" id="CHEBI:57540"/>
    </ligand>
</feature>
<keyword evidence="4 15" id="KW-0436">Ligase</keyword>
<dbReference type="Gene3D" id="1.10.287.610">
    <property type="entry name" value="Helix hairpin bin"/>
    <property type="match status" value="1"/>
</dbReference>
<dbReference type="InterPro" id="IPR010994">
    <property type="entry name" value="RuvA_2-like"/>
</dbReference>
<keyword evidence="9 15" id="KW-0460">Magnesium</keyword>